<proteinExistence type="predicted"/>
<dbReference type="PANTHER" id="PTHR10885">
    <property type="entry name" value="ISOPENTENYL-DIPHOSPHATE DELTA-ISOMERASE"/>
    <property type="match status" value="1"/>
</dbReference>
<dbReference type="SUPFAM" id="SSF55811">
    <property type="entry name" value="Nudix"/>
    <property type="match status" value="1"/>
</dbReference>
<dbReference type="InterPro" id="IPR015797">
    <property type="entry name" value="NUDIX_hydrolase-like_dom_sf"/>
</dbReference>
<keyword evidence="3" id="KW-1185">Reference proteome</keyword>
<dbReference type="PANTHER" id="PTHR10885:SF0">
    <property type="entry name" value="ISOPENTENYL-DIPHOSPHATE DELTA-ISOMERASE"/>
    <property type="match status" value="1"/>
</dbReference>
<dbReference type="Proteomes" id="UP000632377">
    <property type="component" value="Unassembled WGS sequence"/>
</dbReference>
<evidence type="ECO:0000313" key="2">
    <source>
        <dbReference type="EMBL" id="MBL4936024.1"/>
    </source>
</evidence>
<sequence>MSQEYFDIYDADMKNIGTKLRSEVHKKGFWHKSFQCWFIGRDNGEEYILFQKRQFDKDTYPNLFDITAAGHLSAGETVEDACREIKEELGLDVKFQELIPIDIIKEQKAELDFIDNEFANVFLYFCSAPLEKFNLQQEEVTGLYKANLNDIVKLFNKELDFVNLNGFKINESGDKEKSCIKALIKDFVPHDFSYYDKVFKYAKELLQTV</sequence>
<name>A0ABS1T9K8_9CLOT</name>
<dbReference type="EMBL" id="JAESWC010000002">
    <property type="protein sequence ID" value="MBL4936024.1"/>
    <property type="molecule type" value="Genomic_DNA"/>
</dbReference>
<feature type="domain" description="Nudix hydrolase" evidence="1">
    <location>
        <begin position="29"/>
        <end position="168"/>
    </location>
</feature>
<evidence type="ECO:0000259" key="1">
    <source>
        <dbReference type="PROSITE" id="PS51462"/>
    </source>
</evidence>
<dbReference type="Pfam" id="PF00293">
    <property type="entry name" value="NUDIX"/>
    <property type="match status" value="1"/>
</dbReference>
<dbReference type="CDD" id="cd04692">
    <property type="entry name" value="NUDIX_Hydrolase"/>
    <property type="match status" value="1"/>
</dbReference>
<dbReference type="PROSITE" id="PS51462">
    <property type="entry name" value="NUDIX"/>
    <property type="match status" value="1"/>
</dbReference>
<organism evidence="2 3">
    <name type="scientific">Clostridium rhizosphaerae</name>
    <dbReference type="NCBI Taxonomy" id="2803861"/>
    <lineage>
        <taxon>Bacteria</taxon>
        <taxon>Bacillati</taxon>
        <taxon>Bacillota</taxon>
        <taxon>Clostridia</taxon>
        <taxon>Eubacteriales</taxon>
        <taxon>Clostridiaceae</taxon>
        <taxon>Clostridium</taxon>
    </lineage>
</organism>
<reference evidence="2 3" key="1">
    <citation type="submission" date="2021-01" db="EMBL/GenBank/DDBJ databases">
        <title>Genome public.</title>
        <authorList>
            <person name="Liu C."/>
            <person name="Sun Q."/>
        </authorList>
    </citation>
    <scope>NUCLEOTIDE SEQUENCE [LARGE SCALE GENOMIC DNA]</scope>
    <source>
        <strain evidence="2 3">YIM B02515</strain>
    </source>
</reference>
<dbReference type="InterPro" id="IPR000086">
    <property type="entry name" value="NUDIX_hydrolase_dom"/>
</dbReference>
<comment type="caution">
    <text evidence="2">The sequence shown here is derived from an EMBL/GenBank/DDBJ whole genome shotgun (WGS) entry which is preliminary data.</text>
</comment>
<dbReference type="RefSeq" id="WP_202748603.1">
    <property type="nucleotide sequence ID" value="NZ_JAESWC010000002.1"/>
</dbReference>
<accession>A0ABS1T9K8</accession>
<evidence type="ECO:0000313" key="3">
    <source>
        <dbReference type="Proteomes" id="UP000632377"/>
    </source>
</evidence>
<protein>
    <submittedName>
        <fullName evidence="2">NUDIX domain-containing protein</fullName>
    </submittedName>
</protein>
<dbReference type="Gene3D" id="3.90.79.10">
    <property type="entry name" value="Nucleoside Triphosphate Pyrophosphohydrolase"/>
    <property type="match status" value="1"/>
</dbReference>
<gene>
    <name evidence="2" type="ORF">JK636_09645</name>
</gene>